<keyword evidence="2" id="KW-0732">Signal</keyword>
<dbReference type="InterPro" id="IPR013320">
    <property type="entry name" value="ConA-like_dom_sf"/>
</dbReference>
<gene>
    <name evidence="3" type="ORF">SSA02_00920</name>
</gene>
<evidence type="ECO:0000256" key="1">
    <source>
        <dbReference type="SAM" id="MobiDB-lite"/>
    </source>
</evidence>
<accession>A0A511BKP7</accession>
<evidence type="ECO:0000313" key="3">
    <source>
        <dbReference type="EMBL" id="GEL00929.1"/>
    </source>
</evidence>
<comment type="caution">
    <text evidence="3">The sequence shown here is derived from an EMBL/GenBank/DDBJ whole genome shotgun (WGS) entry which is preliminary data.</text>
</comment>
<feature type="signal peptide" evidence="2">
    <location>
        <begin position="1"/>
        <end position="20"/>
    </location>
</feature>
<feature type="region of interest" description="Disordered" evidence="1">
    <location>
        <begin position="46"/>
        <end position="98"/>
    </location>
</feature>
<organism evidence="3 4">
    <name type="scientific">Swaminathania salitolerans</name>
    <dbReference type="NCBI Taxonomy" id="182838"/>
    <lineage>
        <taxon>Bacteria</taxon>
        <taxon>Pseudomonadati</taxon>
        <taxon>Pseudomonadota</taxon>
        <taxon>Alphaproteobacteria</taxon>
        <taxon>Acetobacterales</taxon>
        <taxon>Acetobacteraceae</taxon>
        <taxon>Swaminathania</taxon>
    </lineage>
</organism>
<dbReference type="Proteomes" id="UP000321405">
    <property type="component" value="Unassembled WGS sequence"/>
</dbReference>
<reference evidence="3 4" key="1">
    <citation type="submission" date="2019-07" db="EMBL/GenBank/DDBJ databases">
        <title>Whole genome shotgun sequence of Swaminathania salitolerans NBRC 104436.</title>
        <authorList>
            <person name="Hosoyama A."/>
            <person name="Uohara A."/>
            <person name="Ohji S."/>
            <person name="Ichikawa N."/>
        </authorList>
    </citation>
    <scope>NUCLEOTIDE SEQUENCE [LARGE SCALE GENOMIC DNA]</scope>
    <source>
        <strain evidence="3 4">NBRC 104436</strain>
    </source>
</reference>
<evidence type="ECO:0008006" key="5">
    <source>
        <dbReference type="Google" id="ProtNLM"/>
    </source>
</evidence>
<dbReference type="SUPFAM" id="SSF49899">
    <property type="entry name" value="Concanavalin A-like lectins/glucanases"/>
    <property type="match status" value="1"/>
</dbReference>
<dbReference type="EMBL" id="BJVC01000001">
    <property type="protein sequence ID" value="GEL00929.1"/>
    <property type="molecule type" value="Genomic_DNA"/>
</dbReference>
<feature type="region of interest" description="Disordered" evidence="1">
    <location>
        <begin position="243"/>
        <end position="267"/>
    </location>
</feature>
<evidence type="ECO:0000313" key="4">
    <source>
        <dbReference type="Proteomes" id="UP000321405"/>
    </source>
</evidence>
<feature type="chain" id="PRO_5022005130" description="Alginate lyase 2 domain-containing protein" evidence="2">
    <location>
        <begin position="21"/>
        <end position="267"/>
    </location>
</feature>
<name>A0A511BKP7_9PROT</name>
<protein>
    <recommendedName>
        <fullName evidence="5">Alginate lyase 2 domain-containing protein</fullName>
    </recommendedName>
</protein>
<dbReference type="AlphaFoldDB" id="A0A511BKP7"/>
<dbReference type="RefSeq" id="WP_147091976.1">
    <property type="nucleotide sequence ID" value="NZ_BJVC01000001.1"/>
</dbReference>
<sequence>MSFRTALLAVCAALPIAAHAAPAAPLPLALNGFELRETGQWTISVTPADRLTRGAEHPNRGTDQASYRFGPEGVTLTSEARKPTAYHARQPRTEMSESRHWRIVDGRTDLSAALRIDRRPARGAMILAELSSDDDAAPILSVVTEGDRVLLRGPGIASPSEAVALGTIGPDHGVRLLLAFSPDGEAKAVVNGTTSRFSLTPEARMTPVAFRTGAHAIDDIGTSPDRVTVTLTGLGAHHAGAVARTDAQTGAQTDAQTGAGAASGPRT</sequence>
<dbReference type="OrthoDB" id="7269367at2"/>
<feature type="compositionally biased region" description="Basic and acidic residues" evidence="1">
    <location>
        <begin position="50"/>
        <end position="60"/>
    </location>
</feature>
<dbReference type="Gene3D" id="2.60.120.200">
    <property type="match status" value="1"/>
</dbReference>
<evidence type="ECO:0000256" key="2">
    <source>
        <dbReference type="SAM" id="SignalP"/>
    </source>
</evidence>
<proteinExistence type="predicted"/>
<feature type="compositionally biased region" description="Low complexity" evidence="1">
    <location>
        <begin position="245"/>
        <end position="267"/>
    </location>
</feature>
<keyword evidence="4" id="KW-1185">Reference proteome</keyword>